<name>S4Y345_SORCE</name>
<evidence type="ECO:0000313" key="5">
    <source>
        <dbReference type="Proteomes" id="UP000014803"/>
    </source>
</evidence>
<dbReference type="GO" id="GO:0016702">
    <property type="term" value="F:oxidoreductase activity, acting on single donors with incorporation of molecular oxygen, incorporation of two atoms of oxygen"/>
    <property type="evidence" value="ECO:0007669"/>
    <property type="project" value="InterPro"/>
</dbReference>
<dbReference type="GO" id="GO:0034440">
    <property type="term" value="P:lipid oxidation"/>
    <property type="evidence" value="ECO:0007669"/>
    <property type="project" value="InterPro"/>
</dbReference>
<evidence type="ECO:0000256" key="1">
    <source>
        <dbReference type="ARBA" id="ARBA00022723"/>
    </source>
</evidence>
<dbReference type="AlphaFoldDB" id="S4Y345"/>
<dbReference type="InterPro" id="IPR036226">
    <property type="entry name" value="LipOase_C_sf"/>
</dbReference>
<organism evidence="4 5">
    <name type="scientific">Sorangium cellulosum So0157-2</name>
    <dbReference type="NCBI Taxonomy" id="1254432"/>
    <lineage>
        <taxon>Bacteria</taxon>
        <taxon>Pseudomonadati</taxon>
        <taxon>Myxococcota</taxon>
        <taxon>Polyangia</taxon>
        <taxon>Polyangiales</taxon>
        <taxon>Polyangiaceae</taxon>
        <taxon>Sorangium</taxon>
    </lineage>
</organism>
<sequence length="527" mass="60624">MQPSPWIPGDDPFCDRAPRAGLLDRSIWAVRKRFWNALATFKFRHNKPVGVPVPRRDRRLDPVFLAEQFPGIPVSNILVADRVPADEALPLVDGFYWLQVMLYRLFPPMQRGLPPIDADPQRALDEAYTLAHRRLFPAPRLPEEYRRPVDLGHIAVAGPYAFYLDRAPEGGFQWDLRKLARYEHHAGLRSLGVRVLFGVDACARRLRPTRIECELGVSVPGDERWELAQKMALCAVTTHLSLVRHFNWIHLAAGGPLAMATRNHLPPDHPLRRLLWPHVFHTQFSNRIVTLGQMAKGGDFETIFSFTHRGMCQLYEEAYADYDAIVIDPAREAERRGLLDAGFDTPTLANRLAHFEVMCRHAERYLHVYYGSDRQLQEDVGFQAWLDAWDRLVPNGVRKLLPEEITLDGAARLFGAIIYLVTVEHEAVGTGLWDYQMWTHVQPVRIYRNGQREPLDVYQRLVNANYNLNVHRTQLLTDFSYLALDQRGAEVFQQFRADLLALQSRLEKEPPARWKVYPTLLEANINA</sequence>
<dbReference type="InterPro" id="IPR000907">
    <property type="entry name" value="LipOase"/>
</dbReference>
<dbReference type="PANTHER" id="PTHR11771">
    <property type="entry name" value="LIPOXYGENASE"/>
    <property type="match status" value="1"/>
</dbReference>
<dbReference type="PROSITE" id="PS51393">
    <property type="entry name" value="LIPOXYGENASE_3"/>
    <property type="match status" value="1"/>
</dbReference>
<reference evidence="4 5" key="1">
    <citation type="journal article" date="2013" name="Sci. Rep.">
        <title>Extraordinary expansion of a Sorangium cellulosum genome from an alkaline milieu.</title>
        <authorList>
            <person name="Han K."/>
            <person name="Li Z.F."/>
            <person name="Peng R."/>
            <person name="Zhu L.P."/>
            <person name="Zhou T."/>
            <person name="Wang L.G."/>
            <person name="Li S.G."/>
            <person name="Zhang X.B."/>
            <person name="Hu W."/>
            <person name="Wu Z.H."/>
            <person name="Qin N."/>
            <person name="Li Y.Z."/>
        </authorList>
    </citation>
    <scope>NUCLEOTIDE SEQUENCE [LARGE SCALE GENOMIC DNA]</scope>
    <source>
        <strain evidence="4 5">So0157-2</strain>
    </source>
</reference>
<dbReference type="PATRIC" id="fig|1254432.3.peg.5472"/>
<dbReference type="HOGENOM" id="CLU_516683_0_0_7"/>
<accession>S4Y345</accession>
<feature type="domain" description="Lipoxygenase" evidence="3">
    <location>
        <begin position="225"/>
        <end position="527"/>
    </location>
</feature>
<dbReference type="Pfam" id="PF00305">
    <property type="entry name" value="Lipoxygenase"/>
    <property type="match status" value="1"/>
</dbReference>
<evidence type="ECO:0000313" key="4">
    <source>
        <dbReference type="EMBL" id="AGP37303.1"/>
    </source>
</evidence>
<evidence type="ECO:0000259" key="3">
    <source>
        <dbReference type="PROSITE" id="PS51393"/>
    </source>
</evidence>
<dbReference type="STRING" id="1254432.SCE1572_24150"/>
<gene>
    <name evidence="4" type="ORF">SCE1572_24150</name>
</gene>
<dbReference type="SUPFAM" id="SSF48484">
    <property type="entry name" value="Lipoxigenase"/>
    <property type="match status" value="1"/>
</dbReference>
<dbReference type="RefSeq" id="WP_020736753.1">
    <property type="nucleotide sequence ID" value="NC_021658.1"/>
</dbReference>
<keyword evidence="2" id="KW-0560">Oxidoreductase</keyword>
<dbReference type="GO" id="GO:0046872">
    <property type="term" value="F:metal ion binding"/>
    <property type="evidence" value="ECO:0007669"/>
    <property type="project" value="UniProtKB-KW"/>
</dbReference>
<proteinExistence type="predicted"/>
<dbReference type="eggNOG" id="ENOG5033G4R">
    <property type="taxonomic scope" value="Bacteria"/>
</dbReference>
<evidence type="ECO:0000256" key="2">
    <source>
        <dbReference type="ARBA" id="ARBA00023002"/>
    </source>
</evidence>
<dbReference type="EMBL" id="CP003969">
    <property type="protein sequence ID" value="AGP37303.1"/>
    <property type="molecule type" value="Genomic_DNA"/>
</dbReference>
<dbReference type="InterPro" id="IPR013819">
    <property type="entry name" value="LipOase_C"/>
</dbReference>
<protein>
    <recommendedName>
        <fullName evidence="3">Lipoxygenase domain-containing protein</fullName>
    </recommendedName>
</protein>
<dbReference type="KEGG" id="scu:SCE1572_24150"/>
<keyword evidence="1" id="KW-0479">Metal-binding</keyword>
<dbReference type="Gene3D" id="1.20.245.10">
    <property type="entry name" value="Lipoxygenase-1, Domain 5"/>
    <property type="match status" value="1"/>
</dbReference>
<dbReference type="Proteomes" id="UP000014803">
    <property type="component" value="Chromosome"/>
</dbReference>